<protein>
    <submittedName>
        <fullName evidence="1">Uncharacterized protein</fullName>
    </submittedName>
</protein>
<dbReference type="OrthoDB" id="9996331at2759"/>
<sequence length="183" mass="20314">MLQFVSSEKAKAESMSRRNHLHDELRWMSVGMLDQNASRRRGSGRRRITTTADNRYLLQCVKRRRTLTERQLASQLYAAAKGPYPAKLCSADCIKGDCSYDHLLFVCLCLKRTSERGYIGPMDNAVGHQSSGATYSLQMSLDLTSRTIPEGHCYGESQGHAIGCQTSSKETIIEVAGYLSGQG</sequence>
<evidence type="ECO:0000313" key="1">
    <source>
        <dbReference type="EMBL" id="GBM93671.1"/>
    </source>
</evidence>
<proteinExistence type="predicted"/>
<dbReference type="AlphaFoldDB" id="A0A4Y2JTH3"/>
<organism evidence="1 2">
    <name type="scientific">Araneus ventricosus</name>
    <name type="common">Orbweaver spider</name>
    <name type="synonym">Epeira ventricosa</name>
    <dbReference type="NCBI Taxonomy" id="182803"/>
    <lineage>
        <taxon>Eukaryota</taxon>
        <taxon>Metazoa</taxon>
        <taxon>Ecdysozoa</taxon>
        <taxon>Arthropoda</taxon>
        <taxon>Chelicerata</taxon>
        <taxon>Arachnida</taxon>
        <taxon>Araneae</taxon>
        <taxon>Araneomorphae</taxon>
        <taxon>Entelegynae</taxon>
        <taxon>Araneoidea</taxon>
        <taxon>Araneidae</taxon>
        <taxon>Araneus</taxon>
    </lineage>
</organism>
<evidence type="ECO:0000313" key="2">
    <source>
        <dbReference type="Proteomes" id="UP000499080"/>
    </source>
</evidence>
<dbReference type="Proteomes" id="UP000499080">
    <property type="component" value="Unassembled WGS sequence"/>
</dbReference>
<accession>A0A4Y2JTH3</accession>
<dbReference type="EMBL" id="BGPR01003897">
    <property type="protein sequence ID" value="GBM93671.1"/>
    <property type="molecule type" value="Genomic_DNA"/>
</dbReference>
<name>A0A4Y2JTH3_ARAVE</name>
<comment type="caution">
    <text evidence="1">The sequence shown here is derived from an EMBL/GenBank/DDBJ whole genome shotgun (WGS) entry which is preliminary data.</text>
</comment>
<keyword evidence="2" id="KW-1185">Reference proteome</keyword>
<reference evidence="1 2" key="1">
    <citation type="journal article" date="2019" name="Sci. Rep.">
        <title>Orb-weaving spider Araneus ventricosus genome elucidates the spidroin gene catalogue.</title>
        <authorList>
            <person name="Kono N."/>
            <person name="Nakamura H."/>
            <person name="Ohtoshi R."/>
            <person name="Moran D.A.P."/>
            <person name="Shinohara A."/>
            <person name="Yoshida Y."/>
            <person name="Fujiwara M."/>
            <person name="Mori M."/>
            <person name="Tomita M."/>
            <person name="Arakawa K."/>
        </authorList>
    </citation>
    <scope>NUCLEOTIDE SEQUENCE [LARGE SCALE GENOMIC DNA]</scope>
</reference>
<gene>
    <name evidence="1" type="ORF">AVEN_42601_1</name>
</gene>